<reference evidence="1 2" key="1">
    <citation type="submission" date="2023-02" db="EMBL/GenBank/DDBJ databases">
        <title>LHISI_Scaffold_Assembly.</title>
        <authorList>
            <person name="Stuart O.P."/>
            <person name="Cleave R."/>
            <person name="Magrath M.J.L."/>
            <person name="Mikheyev A.S."/>
        </authorList>
    </citation>
    <scope>NUCLEOTIDE SEQUENCE [LARGE SCALE GENOMIC DNA]</scope>
    <source>
        <strain evidence="1">Daus_M_001</strain>
        <tissue evidence="1">Leg muscle</tissue>
    </source>
</reference>
<dbReference type="Proteomes" id="UP001159363">
    <property type="component" value="Chromosome 4"/>
</dbReference>
<sequence>MLNLQKTMKKDEFNKFVNKSCFSSIDGLTHGRGLSERTLAKFVTCSPEFLKISEAHEGFSECSTVFSEQHTELRSTRRERDLQNVNKLVNWFQGHHPFRQDNELVSLSSVFVVTRCSVKCDDAYEVGLCCMKESEGNNNKVKPIAAVASSIRVRSDNVAINPNQLFNRVICISQGTQNLKCYFRYELSPYPRSSFKNNKMLQKGTKSSIMKVFVEWSVSG</sequence>
<organism evidence="1 2">
    <name type="scientific">Dryococelus australis</name>
    <dbReference type="NCBI Taxonomy" id="614101"/>
    <lineage>
        <taxon>Eukaryota</taxon>
        <taxon>Metazoa</taxon>
        <taxon>Ecdysozoa</taxon>
        <taxon>Arthropoda</taxon>
        <taxon>Hexapoda</taxon>
        <taxon>Insecta</taxon>
        <taxon>Pterygota</taxon>
        <taxon>Neoptera</taxon>
        <taxon>Polyneoptera</taxon>
        <taxon>Phasmatodea</taxon>
        <taxon>Verophasmatodea</taxon>
        <taxon>Anareolatae</taxon>
        <taxon>Phasmatidae</taxon>
        <taxon>Eurycanthinae</taxon>
        <taxon>Dryococelus</taxon>
    </lineage>
</organism>
<evidence type="ECO:0000313" key="1">
    <source>
        <dbReference type="EMBL" id="KAJ8882521.1"/>
    </source>
</evidence>
<comment type="caution">
    <text evidence="1">The sequence shown here is derived from an EMBL/GenBank/DDBJ whole genome shotgun (WGS) entry which is preliminary data.</text>
</comment>
<dbReference type="EMBL" id="JARBHB010000005">
    <property type="protein sequence ID" value="KAJ8882521.1"/>
    <property type="molecule type" value="Genomic_DNA"/>
</dbReference>
<name>A0ABQ9HDY4_9NEOP</name>
<evidence type="ECO:0000313" key="2">
    <source>
        <dbReference type="Proteomes" id="UP001159363"/>
    </source>
</evidence>
<proteinExistence type="predicted"/>
<protein>
    <submittedName>
        <fullName evidence="1">Uncharacterized protein</fullName>
    </submittedName>
</protein>
<gene>
    <name evidence="1" type="ORF">PR048_014332</name>
</gene>
<accession>A0ABQ9HDY4</accession>
<keyword evidence="2" id="KW-1185">Reference proteome</keyword>